<evidence type="ECO:0000256" key="2">
    <source>
        <dbReference type="SAM" id="Phobius"/>
    </source>
</evidence>
<gene>
    <name evidence="3" type="ORF">DS957_026495</name>
</gene>
<feature type="transmembrane region" description="Helical" evidence="2">
    <location>
        <begin position="20"/>
        <end position="43"/>
    </location>
</feature>
<dbReference type="Proteomes" id="UP000253437">
    <property type="component" value="Unassembled WGS sequence"/>
</dbReference>
<keyword evidence="2" id="KW-0472">Membrane</keyword>
<name>A0A8B3DB78_VIBHA</name>
<comment type="caution">
    <text evidence="3">The sequence shown here is derived from an EMBL/GenBank/DDBJ whole genome shotgun (WGS) entry which is preliminary data.</text>
</comment>
<keyword evidence="2" id="KW-0812">Transmembrane</keyword>
<evidence type="ECO:0000313" key="3">
    <source>
        <dbReference type="EMBL" id="RIW01200.1"/>
    </source>
</evidence>
<sequence length="162" mass="17561">MNIVVYTFAKMSSTEGYKALFKGSVVLATLFLVSTMQVTNVALPLEKSAHELWHKVEVQTGKVVESIDKLECNIEQKSTYSDCKMAKYQKDLSGSSLDALLEFQSLVQWVACFLFAASAFGFFANPYMHPSQNASSIPSGTGDDVESTSSNTDGTSTTNVGS</sequence>
<dbReference type="EMBL" id="QOUW02000206">
    <property type="protein sequence ID" value="RIW01200.1"/>
    <property type="molecule type" value="Genomic_DNA"/>
</dbReference>
<keyword evidence="2" id="KW-1133">Transmembrane helix</keyword>
<accession>A0A8B3DB78</accession>
<feature type="region of interest" description="Disordered" evidence="1">
    <location>
        <begin position="133"/>
        <end position="162"/>
    </location>
</feature>
<feature type="transmembrane region" description="Helical" evidence="2">
    <location>
        <begin position="106"/>
        <end position="124"/>
    </location>
</feature>
<proteinExistence type="predicted"/>
<dbReference type="AlphaFoldDB" id="A0A8B3DB78"/>
<evidence type="ECO:0000256" key="1">
    <source>
        <dbReference type="SAM" id="MobiDB-lite"/>
    </source>
</evidence>
<organism evidence="3 4">
    <name type="scientific">Vibrio harveyi</name>
    <name type="common">Beneckea harveyi</name>
    <dbReference type="NCBI Taxonomy" id="669"/>
    <lineage>
        <taxon>Bacteria</taxon>
        <taxon>Pseudomonadati</taxon>
        <taxon>Pseudomonadota</taxon>
        <taxon>Gammaproteobacteria</taxon>
        <taxon>Vibrionales</taxon>
        <taxon>Vibrionaceae</taxon>
        <taxon>Vibrio</taxon>
    </lineage>
</organism>
<reference evidence="3 4" key="1">
    <citation type="submission" date="2018-08" db="EMBL/GenBank/DDBJ databases">
        <title>Vibrio harveyi strains pathogenic to white snook Centropomus viridis Lockington (1877) and potential probiotic bacteria.</title>
        <authorList>
            <person name="Soto-Rodriguez S."/>
            <person name="Gomez-Gil B."/>
            <person name="Lozano-Olvera R."/>
        </authorList>
    </citation>
    <scope>NUCLEOTIDE SEQUENCE [LARGE SCALE GENOMIC DNA]</scope>
    <source>
        <strain evidence="3 4">CAIM 1508</strain>
    </source>
</reference>
<protein>
    <submittedName>
        <fullName evidence="3">Uncharacterized protein</fullName>
    </submittedName>
</protein>
<evidence type="ECO:0000313" key="4">
    <source>
        <dbReference type="Proteomes" id="UP000253437"/>
    </source>
</evidence>
<feature type="compositionally biased region" description="Low complexity" evidence="1">
    <location>
        <begin position="147"/>
        <end position="162"/>
    </location>
</feature>